<evidence type="ECO:0000313" key="3">
    <source>
        <dbReference type="Proteomes" id="UP001236723"/>
    </source>
</evidence>
<proteinExistence type="predicted"/>
<feature type="chain" id="PRO_5045134398" description="DUF3221 domain-containing protein" evidence="1">
    <location>
        <begin position="18"/>
        <end position="121"/>
    </location>
</feature>
<accession>A0ABU0DX00</accession>
<dbReference type="EMBL" id="JAUSUP010000019">
    <property type="protein sequence ID" value="MDQ0352997.1"/>
    <property type="molecule type" value="Genomic_DNA"/>
</dbReference>
<gene>
    <name evidence="2" type="ORF">J2R98_002858</name>
</gene>
<keyword evidence="3" id="KW-1185">Reference proteome</keyword>
<name>A0ABU0DX00_9BACI</name>
<dbReference type="Proteomes" id="UP001236723">
    <property type="component" value="Unassembled WGS sequence"/>
</dbReference>
<dbReference type="InterPro" id="IPR021598">
    <property type="entry name" value="DUF3221"/>
</dbReference>
<reference evidence="2 3" key="1">
    <citation type="submission" date="2023-07" db="EMBL/GenBank/DDBJ databases">
        <title>Genomic Encyclopedia of Type Strains, Phase IV (KMG-IV): sequencing the most valuable type-strain genomes for metagenomic binning, comparative biology and taxonomic classification.</title>
        <authorList>
            <person name="Goeker M."/>
        </authorList>
    </citation>
    <scope>NUCLEOTIDE SEQUENCE [LARGE SCALE GENOMIC DNA]</scope>
    <source>
        <strain evidence="2 3">DSM 15448</strain>
    </source>
</reference>
<evidence type="ECO:0008006" key="4">
    <source>
        <dbReference type="Google" id="ProtNLM"/>
    </source>
</evidence>
<evidence type="ECO:0000313" key="2">
    <source>
        <dbReference type="EMBL" id="MDQ0352997.1"/>
    </source>
</evidence>
<evidence type="ECO:0000256" key="1">
    <source>
        <dbReference type="SAM" id="SignalP"/>
    </source>
</evidence>
<dbReference type="Pfam" id="PF11518">
    <property type="entry name" value="DUF3221"/>
    <property type="match status" value="1"/>
</dbReference>
<comment type="caution">
    <text evidence="2">The sequence shown here is derived from an EMBL/GenBank/DDBJ whole genome shotgun (WGS) entry which is preliminary data.</text>
</comment>
<dbReference type="InterPro" id="IPR012340">
    <property type="entry name" value="NA-bd_OB-fold"/>
</dbReference>
<dbReference type="Gene3D" id="2.40.50.140">
    <property type="entry name" value="Nucleic acid-binding proteins"/>
    <property type="match status" value="1"/>
</dbReference>
<keyword evidence="1" id="KW-0732">Signal</keyword>
<organism evidence="2 3">
    <name type="scientific">Alkalibacillus filiformis</name>
    <dbReference type="NCBI Taxonomy" id="200990"/>
    <lineage>
        <taxon>Bacteria</taxon>
        <taxon>Bacillati</taxon>
        <taxon>Bacillota</taxon>
        <taxon>Bacilli</taxon>
        <taxon>Bacillales</taxon>
        <taxon>Bacillaceae</taxon>
        <taxon>Alkalibacillus</taxon>
    </lineage>
</organism>
<feature type="signal peptide" evidence="1">
    <location>
        <begin position="1"/>
        <end position="17"/>
    </location>
</feature>
<sequence length="121" mass="13242">MKRLAAILMVVFLSACGTGVTSGEQDQPQPDEHPSFIGYIAKVEDNQILVTENKVDEEEANHEDIDQFGEKAGQAIYFSLTEIDESTINQLDVGDHIEVLHGAVAESYPGQSSAKKVNHIE</sequence>
<dbReference type="PROSITE" id="PS51257">
    <property type="entry name" value="PROKAR_LIPOPROTEIN"/>
    <property type="match status" value="1"/>
</dbReference>
<dbReference type="RefSeq" id="WP_307070049.1">
    <property type="nucleotide sequence ID" value="NZ_JAUSUP010000019.1"/>
</dbReference>
<protein>
    <recommendedName>
        <fullName evidence="4">DUF3221 domain-containing protein</fullName>
    </recommendedName>
</protein>